<dbReference type="EMBL" id="ATCL01000008">
    <property type="protein sequence ID" value="ERG68511.1"/>
    <property type="molecule type" value="Genomic_DNA"/>
</dbReference>
<organism evidence="1 2">
    <name type="scientific">Exiguobacterium chiriqhucha RW-2</name>
    <dbReference type="NCBI Taxonomy" id="1345023"/>
    <lineage>
        <taxon>Bacteria</taxon>
        <taxon>Bacillati</taxon>
        <taxon>Bacillota</taxon>
        <taxon>Bacilli</taxon>
        <taxon>Bacillales</taxon>
        <taxon>Bacillales Family XII. Incertae Sedis</taxon>
        <taxon>Exiguobacterium</taxon>
    </lineage>
</organism>
<reference evidence="1 2" key="1">
    <citation type="journal article" date="2013" name="Genome Announc.">
        <title>Draft Genome Sequence of Exiguobacterium pavilionensis Strain RW-2, with Wide Thermal, Salinity, and pH Tolerance, Isolated from Modern Freshwater Microbialites.</title>
        <authorList>
            <person name="White R.A.III."/>
            <person name="Grassa C.J."/>
            <person name="Suttle C.A."/>
        </authorList>
    </citation>
    <scope>NUCLEOTIDE SEQUENCE [LARGE SCALE GENOMIC DNA]</scope>
    <source>
        <strain evidence="1 2">RW-2</strain>
    </source>
</reference>
<dbReference type="AlphaFoldDB" id="U1N3P2"/>
<evidence type="ECO:0000313" key="2">
    <source>
        <dbReference type="Proteomes" id="UP000016464"/>
    </source>
</evidence>
<keyword evidence="2" id="KW-1185">Reference proteome</keyword>
<dbReference type="Gene3D" id="2.40.420.20">
    <property type="match status" value="1"/>
</dbReference>
<proteinExistence type="predicted"/>
<dbReference type="PANTHER" id="PTHR30469">
    <property type="entry name" value="MULTIDRUG RESISTANCE PROTEIN MDTA"/>
    <property type="match status" value="1"/>
</dbReference>
<sequence>MKQKWKWGLGIGVLAITLGAGVALMPQSVDYKTEAVSVETIENVYTFAGQVTSVEERTGTLFVDERDVGKVEEGDPLTIYVSALDREVDGTIESIADEAEPMTTPGTSARYAMDVELPEMDGMRNGMALEGSVVAARAEEVDTLSLDSITFEEEDAYVYVEGDDGPVKRQVELGITDGSRVEIKDGLDADRVLLLDEAASGGLMPPRIGGAQ</sequence>
<name>U1N3P2_9BACL</name>
<accession>U1N3P2</accession>
<dbReference type="GO" id="GO:0015562">
    <property type="term" value="F:efflux transmembrane transporter activity"/>
    <property type="evidence" value="ECO:0007669"/>
    <property type="project" value="TreeGrafter"/>
</dbReference>
<protein>
    <recommendedName>
        <fullName evidence="3">RND efflux pump membrane fusion protein barrel-sandwich domain-containing protein</fullName>
    </recommendedName>
</protein>
<gene>
    <name evidence="1" type="ORF">M467_14640</name>
</gene>
<evidence type="ECO:0000313" key="1">
    <source>
        <dbReference type="EMBL" id="ERG68511.1"/>
    </source>
</evidence>
<dbReference type="OrthoDB" id="2356815at2"/>
<dbReference type="eggNOG" id="COG0845">
    <property type="taxonomic scope" value="Bacteria"/>
</dbReference>
<dbReference type="PATRIC" id="fig|1345023.5.peg.170"/>
<dbReference type="Proteomes" id="UP000016464">
    <property type="component" value="Unassembled WGS sequence"/>
</dbReference>
<dbReference type="Gene3D" id="2.40.30.170">
    <property type="match status" value="1"/>
</dbReference>
<evidence type="ECO:0008006" key="3">
    <source>
        <dbReference type="Google" id="ProtNLM"/>
    </source>
</evidence>
<dbReference type="GO" id="GO:1990281">
    <property type="term" value="C:efflux pump complex"/>
    <property type="evidence" value="ECO:0007669"/>
    <property type="project" value="TreeGrafter"/>
</dbReference>
<dbReference type="RefSeq" id="WP_021065328.1">
    <property type="nucleotide sequence ID" value="NZ_ATCL01000008.1"/>
</dbReference>
<comment type="caution">
    <text evidence="1">The sequence shown here is derived from an EMBL/GenBank/DDBJ whole genome shotgun (WGS) entry which is preliminary data.</text>
</comment>